<dbReference type="EMBL" id="AP022620">
    <property type="protein sequence ID" value="BBZ77083.1"/>
    <property type="molecule type" value="Genomic_DNA"/>
</dbReference>
<dbReference type="KEGG" id="many:MANY_24200"/>
<protein>
    <recommendedName>
        <fullName evidence="3">N-acetyltransferase domain-containing protein</fullName>
    </recommendedName>
</protein>
<dbReference type="InterPro" id="IPR016181">
    <property type="entry name" value="Acyl_CoA_acyltransferase"/>
</dbReference>
<proteinExistence type="predicted"/>
<reference evidence="1 2" key="1">
    <citation type="journal article" date="2019" name="Emerg. Microbes Infect.">
        <title>Comprehensive subspecies identification of 175 nontuberculous mycobacteria species based on 7547 genomic profiles.</title>
        <authorList>
            <person name="Matsumoto Y."/>
            <person name="Kinjo T."/>
            <person name="Motooka D."/>
            <person name="Nabeya D."/>
            <person name="Jung N."/>
            <person name="Uechi K."/>
            <person name="Horii T."/>
            <person name="Iida T."/>
            <person name="Fujita J."/>
            <person name="Nakamura S."/>
        </authorList>
    </citation>
    <scope>NUCLEOTIDE SEQUENCE [LARGE SCALE GENOMIC DNA]</scope>
    <source>
        <strain evidence="1 2">JCM 30275</strain>
    </source>
</reference>
<accession>A0A6N4W9P3</accession>
<evidence type="ECO:0008006" key="3">
    <source>
        <dbReference type="Google" id="ProtNLM"/>
    </source>
</evidence>
<evidence type="ECO:0000313" key="1">
    <source>
        <dbReference type="EMBL" id="BBZ77083.1"/>
    </source>
</evidence>
<dbReference type="Gene3D" id="3.40.630.30">
    <property type="match status" value="1"/>
</dbReference>
<sequence>MVRRLRSKRDHTGTDGWVHVRPWRNGDGSGIDRLLDAAIDPLWEKQFHALHGADGEGPSWRRCRVATDRTGAVIGAATVVVNPLHAGRMPCAIEVAPPWRRQGVGSLLLEQGAAMGCHPAAGKLH</sequence>
<dbReference type="SUPFAM" id="SSF55729">
    <property type="entry name" value="Acyl-CoA N-acyltransferases (Nat)"/>
    <property type="match status" value="1"/>
</dbReference>
<dbReference type="Proteomes" id="UP000467249">
    <property type="component" value="Chromosome"/>
</dbReference>
<organism evidence="1 2">
    <name type="scientific">Mycolicibacterium anyangense</name>
    <dbReference type="NCBI Taxonomy" id="1431246"/>
    <lineage>
        <taxon>Bacteria</taxon>
        <taxon>Bacillati</taxon>
        <taxon>Actinomycetota</taxon>
        <taxon>Actinomycetes</taxon>
        <taxon>Mycobacteriales</taxon>
        <taxon>Mycobacteriaceae</taxon>
        <taxon>Mycolicibacterium</taxon>
    </lineage>
</organism>
<dbReference type="AlphaFoldDB" id="A0A6N4W9P3"/>
<gene>
    <name evidence="1" type="ORF">MANY_24200</name>
</gene>
<keyword evidence="2" id="KW-1185">Reference proteome</keyword>
<evidence type="ECO:0000313" key="2">
    <source>
        <dbReference type="Proteomes" id="UP000467249"/>
    </source>
</evidence>
<name>A0A6N4W9P3_9MYCO</name>